<feature type="domain" description="Histone deacetylase" evidence="2">
    <location>
        <begin position="308"/>
        <end position="466"/>
    </location>
</feature>
<dbReference type="EMBL" id="SUNJ01008927">
    <property type="protein sequence ID" value="TPP60817.1"/>
    <property type="molecule type" value="Genomic_DNA"/>
</dbReference>
<feature type="domain" description="Histone deacetylase" evidence="2">
    <location>
        <begin position="101"/>
        <end position="235"/>
    </location>
</feature>
<dbReference type="InterPro" id="IPR023801">
    <property type="entry name" value="His_deacetylse_dom"/>
</dbReference>
<evidence type="ECO:0000313" key="4">
    <source>
        <dbReference type="Proteomes" id="UP000316759"/>
    </source>
</evidence>
<evidence type="ECO:0000259" key="2">
    <source>
        <dbReference type="Pfam" id="PF00850"/>
    </source>
</evidence>
<dbReference type="Pfam" id="PF00850">
    <property type="entry name" value="Hist_deacetyl"/>
    <property type="match status" value="2"/>
</dbReference>
<dbReference type="GO" id="GO:0000118">
    <property type="term" value="C:histone deacetylase complex"/>
    <property type="evidence" value="ECO:0007669"/>
    <property type="project" value="TreeGrafter"/>
</dbReference>
<dbReference type="GO" id="GO:0004407">
    <property type="term" value="F:histone deacetylase activity"/>
    <property type="evidence" value="ECO:0007669"/>
    <property type="project" value="TreeGrafter"/>
</dbReference>
<proteinExistence type="predicted"/>
<dbReference type="STRING" id="46835.A0A504YS62"/>
<organism evidence="3 4">
    <name type="scientific">Fasciola gigantica</name>
    <name type="common">Giant liver fluke</name>
    <dbReference type="NCBI Taxonomy" id="46835"/>
    <lineage>
        <taxon>Eukaryota</taxon>
        <taxon>Metazoa</taxon>
        <taxon>Spiralia</taxon>
        <taxon>Lophotrochozoa</taxon>
        <taxon>Platyhelminthes</taxon>
        <taxon>Trematoda</taxon>
        <taxon>Digenea</taxon>
        <taxon>Plagiorchiida</taxon>
        <taxon>Echinostomata</taxon>
        <taxon>Echinostomatoidea</taxon>
        <taxon>Fasciolidae</taxon>
        <taxon>Fasciola</taxon>
    </lineage>
</organism>
<protein>
    <submittedName>
        <fullName evidence="3">Histone deacetylase 6/10</fullName>
    </submittedName>
</protein>
<evidence type="ECO:0000313" key="3">
    <source>
        <dbReference type="EMBL" id="TPP60817.1"/>
    </source>
</evidence>
<dbReference type="PANTHER" id="PTHR10625">
    <property type="entry name" value="HISTONE DEACETYLASE HDAC1-RELATED"/>
    <property type="match status" value="1"/>
</dbReference>
<dbReference type="GO" id="GO:0040029">
    <property type="term" value="P:epigenetic regulation of gene expression"/>
    <property type="evidence" value="ECO:0007669"/>
    <property type="project" value="TreeGrafter"/>
</dbReference>
<gene>
    <name evidence="3" type="ORF">FGIG_06466</name>
</gene>
<feature type="region of interest" description="Disordered" evidence="1">
    <location>
        <begin position="625"/>
        <end position="686"/>
    </location>
</feature>
<dbReference type="Gene3D" id="3.40.800.20">
    <property type="entry name" value="Histone deacetylase domain"/>
    <property type="match status" value="1"/>
</dbReference>
<reference evidence="3 4" key="1">
    <citation type="submission" date="2019-04" db="EMBL/GenBank/DDBJ databases">
        <title>Annotation for the trematode Fasciola gigantica.</title>
        <authorList>
            <person name="Choi Y.-J."/>
        </authorList>
    </citation>
    <scope>NUCLEOTIDE SEQUENCE [LARGE SCALE GENOMIC DNA]</scope>
    <source>
        <strain evidence="3">Uganda_cow_1</strain>
    </source>
</reference>
<comment type="caution">
    <text evidence="3">The sequence shown here is derived from an EMBL/GenBank/DDBJ whole genome shotgun (WGS) entry which is preliminary data.</text>
</comment>
<dbReference type="PANTHER" id="PTHR10625:SF38">
    <property type="entry name" value="HISTONE DEACETYLASE 6, ISOFORM G"/>
    <property type="match status" value="1"/>
</dbReference>
<dbReference type="AlphaFoldDB" id="A0A504YS62"/>
<keyword evidence="4" id="KW-1185">Reference proteome</keyword>
<dbReference type="OrthoDB" id="424012at2759"/>
<dbReference type="Proteomes" id="UP000316759">
    <property type="component" value="Unassembled WGS sequence"/>
</dbReference>
<dbReference type="InterPro" id="IPR037138">
    <property type="entry name" value="His_deacetylse_dom_sf"/>
</dbReference>
<accession>A0A504YS62</accession>
<sequence length="1086" mass="120389">MESISFFTHHILVLFECFSVPNRGNLSLIFYANFCRPKSLGIMPHKSVTHLLTDSKSVLRKRPSSVFSPSSTWSASKSKSTGLVYDDRMLQHRHEWFRGEQESPARIQRAYERCHEEGLISRCMLVPAKHVSEDSLALVHDRNYIRLIRRSRTFSRQELYNLSGQFDGVFFNEFTWNCASLAAGSLKSLTHLVAEGRLLNGLALIRPPGHHAMHAEACGYCIFNNVAVAVASLLNSPPNGITSCSIGSDMSFGSGRKSRKITVVPSNDDNDMRAFGHRTGSVKSSESSAVAISSKEELDFTSGSPITMDRILILDWDVHHGQGTQYAFYEDNRVLYVSIHRYEKGNFWPHLREANCDFVGHGPGRGYNVNIPVDQIDMTDADYLAVFHQLVMPIALEYNPQLVVVSCGFDAAIGCPEGRMWLTPALFGHFVNHLKILAGGKIVVALEGGYYVDSLSESAVHVLKALLGDPVTPVRLVRAPCKSIRKSIELCTTALRPYWKSLWIQDVSRIVDRPNLSHVPMISWPLVRRIVWPETNPLIPEPLARCVHELMNHGIAMPLPELEQQPYLLLVPFKPNTQSVNEPKMKTDRRNCATTKQKCICPWPKKLLLRMSNFLHIHFYRETGSADQTTATDEKQSAPPSSAAAATTTLTDSGQISVHPAKRRCLAHSADHRSKSPGPDLNHSHTASSTVCGCSLAISRGVNKLISPDVSNSAPVLSAALEKSMTDLFLRRFIRTVLVGHELTPFELVNAIRQLPEQLLFTYRGRLLYSRMGRPLPNPVIFPSHNAIYHGRQYGDVSGGIGPVDQGESQTSGLDNPPVESFGLNANSCTDQIGSNSARPSSASNAYKSNESVQACRILVLDLTGSEDPGECGNLVKQSNVEGHIRSDLLWCSIYTASMADYLASSPSLLRVTQLFRSHHTSSRGPIHSAQWLRIPVINTNQPRSHILGIKSVSGIDMLCPNLCAALLHFLLPIAYEYGPELVCLRLGPEWTDSGQNCMELALSHLLHLIRGLGCAMFISLGSTHPPSNLILSSLLDPASDSCQVSSQLESMVPTAKMQTVLRHMFRENSFRWKSLSYADSLPKWR</sequence>
<name>A0A504YS62_FASGI</name>
<evidence type="ECO:0000256" key="1">
    <source>
        <dbReference type="SAM" id="MobiDB-lite"/>
    </source>
</evidence>
<feature type="compositionally biased region" description="Low complexity" evidence="1">
    <location>
        <begin position="637"/>
        <end position="649"/>
    </location>
</feature>
<dbReference type="InterPro" id="IPR023696">
    <property type="entry name" value="Ureohydrolase_dom_sf"/>
</dbReference>
<dbReference type="SUPFAM" id="SSF52768">
    <property type="entry name" value="Arginase/deacetylase"/>
    <property type="match status" value="2"/>
</dbReference>